<evidence type="ECO:0000259" key="3">
    <source>
        <dbReference type="PROSITE" id="PS50190"/>
    </source>
</evidence>
<feature type="compositionally biased region" description="Low complexity" evidence="1">
    <location>
        <begin position="56"/>
        <end position="65"/>
    </location>
</feature>
<feature type="compositionally biased region" description="Basic and acidic residues" evidence="1">
    <location>
        <begin position="34"/>
        <end position="46"/>
    </location>
</feature>
<feature type="compositionally biased region" description="Basic and acidic residues" evidence="1">
    <location>
        <begin position="143"/>
        <end position="154"/>
    </location>
</feature>
<dbReference type="InterPro" id="IPR000904">
    <property type="entry name" value="Sec7_dom"/>
</dbReference>
<dbReference type="EMBL" id="MCFG01000003">
    <property type="protein sequence ID" value="ORX87952.1"/>
    <property type="molecule type" value="Genomic_DNA"/>
</dbReference>
<dbReference type="Proteomes" id="UP000193944">
    <property type="component" value="Unassembled WGS sequence"/>
</dbReference>
<feature type="domain" description="SEC7" evidence="3">
    <location>
        <begin position="171"/>
        <end position="382"/>
    </location>
</feature>
<feature type="compositionally biased region" description="Low complexity" evidence="1">
    <location>
        <begin position="806"/>
        <end position="822"/>
    </location>
</feature>
<feature type="compositionally biased region" description="Basic and acidic residues" evidence="1">
    <location>
        <begin position="848"/>
        <end position="870"/>
    </location>
</feature>
<reference evidence="4 5" key="1">
    <citation type="submission" date="2016-08" db="EMBL/GenBank/DDBJ databases">
        <title>A Parts List for Fungal Cellulosomes Revealed by Comparative Genomics.</title>
        <authorList>
            <consortium name="DOE Joint Genome Institute"/>
            <person name="Haitjema C.H."/>
            <person name="Gilmore S.P."/>
            <person name="Henske J.K."/>
            <person name="Solomon K.V."/>
            <person name="De Groot R."/>
            <person name="Kuo A."/>
            <person name="Mondo S.J."/>
            <person name="Salamov A.A."/>
            <person name="Labutti K."/>
            <person name="Zhao Z."/>
            <person name="Chiniquy J."/>
            <person name="Barry K."/>
            <person name="Brewer H.M."/>
            <person name="Purvine S.O."/>
            <person name="Wright A.T."/>
            <person name="Boxma B."/>
            <person name="Van Alen T."/>
            <person name="Hackstein J.H."/>
            <person name="Baker S.E."/>
            <person name="Grigoriev I.V."/>
            <person name="O'Malley M.A."/>
        </authorList>
    </citation>
    <scope>NUCLEOTIDE SEQUENCE [LARGE SCALE GENOMIC DNA]</scope>
    <source>
        <strain evidence="4 5">S4</strain>
    </source>
</reference>
<feature type="region of interest" description="Disordered" evidence="1">
    <location>
        <begin position="432"/>
        <end position="455"/>
    </location>
</feature>
<feature type="compositionally biased region" description="Low complexity" evidence="1">
    <location>
        <begin position="1426"/>
        <end position="1435"/>
    </location>
</feature>
<feature type="compositionally biased region" description="Basic and acidic residues" evidence="1">
    <location>
        <begin position="162"/>
        <end position="186"/>
    </location>
</feature>
<dbReference type="PROSITE" id="PS50190">
    <property type="entry name" value="SEC7"/>
    <property type="match status" value="1"/>
</dbReference>
<dbReference type="InterPro" id="IPR011993">
    <property type="entry name" value="PH-like_dom_sf"/>
</dbReference>
<evidence type="ECO:0000259" key="2">
    <source>
        <dbReference type="PROSITE" id="PS50003"/>
    </source>
</evidence>
<feature type="region of interest" description="Disordered" evidence="1">
    <location>
        <begin position="751"/>
        <end position="884"/>
    </location>
</feature>
<evidence type="ECO:0000313" key="5">
    <source>
        <dbReference type="Proteomes" id="UP000193944"/>
    </source>
</evidence>
<feature type="compositionally biased region" description="Polar residues" evidence="1">
    <location>
        <begin position="831"/>
        <end position="847"/>
    </location>
</feature>
<feature type="compositionally biased region" description="Basic and acidic residues" evidence="1">
    <location>
        <begin position="780"/>
        <end position="795"/>
    </location>
</feature>
<protein>
    <recommendedName>
        <fullName evidence="6">SEC7 domain-containing protein</fullName>
    </recommendedName>
</protein>
<dbReference type="SMART" id="SM00222">
    <property type="entry name" value="Sec7"/>
    <property type="match status" value="1"/>
</dbReference>
<dbReference type="GO" id="GO:0005085">
    <property type="term" value="F:guanyl-nucleotide exchange factor activity"/>
    <property type="evidence" value="ECO:0007669"/>
    <property type="project" value="InterPro"/>
</dbReference>
<dbReference type="InterPro" id="IPR001849">
    <property type="entry name" value="PH_domain"/>
</dbReference>
<dbReference type="Gene3D" id="1.10.1000.11">
    <property type="entry name" value="Arf Nucleotide-binding Site Opener,domain 2"/>
    <property type="match status" value="1"/>
</dbReference>
<evidence type="ECO:0000313" key="4">
    <source>
        <dbReference type="EMBL" id="ORX87952.1"/>
    </source>
</evidence>
<dbReference type="OrthoDB" id="2157641at2759"/>
<dbReference type="PANTHER" id="PTHR10663">
    <property type="entry name" value="GUANYL-NUCLEOTIDE EXCHANGE FACTOR"/>
    <property type="match status" value="1"/>
</dbReference>
<comment type="caution">
    <text evidence="4">The sequence shown here is derived from an EMBL/GenBank/DDBJ whole genome shotgun (WGS) entry which is preliminary data.</text>
</comment>
<feature type="region of interest" description="Disordered" evidence="1">
    <location>
        <begin position="1"/>
        <end position="70"/>
    </location>
</feature>
<feature type="region of interest" description="Disordered" evidence="1">
    <location>
        <begin position="942"/>
        <end position="1023"/>
    </location>
</feature>
<feature type="compositionally biased region" description="Basic and acidic residues" evidence="1">
    <location>
        <begin position="1"/>
        <end position="15"/>
    </location>
</feature>
<gene>
    <name evidence="4" type="ORF">BCR32DRAFT_288896</name>
</gene>
<dbReference type="InterPro" id="IPR035999">
    <property type="entry name" value="Sec7_dom_sf"/>
</dbReference>
<dbReference type="Pfam" id="PF01369">
    <property type="entry name" value="Sec7"/>
    <property type="match status" value="1"/>
</dbReference>
<feature type="compositionally biased region" description="Polar residues" evidence="1">
    <location>
        <begin position="872"/>
        <end position="884"/>
    </location>
</feature>
<feature type="compositionally biased region" description="Low complexity" evidence="1">
    <location>
        <begin position="1002"/>
        <end position="1011"/>
    </location>
</feature>
<evidence type="ECO:0008006" key="6">
    <source>
        <dbReference type="Google" id="ProtNLM"/>
    </source>
</evidence>
<dbReference type="STRING" id="1754192.A0A1Y1XQD2"/>
<feature type="compositionally biased region" description="Basic and acidic residues" evidence="1">
    <location>
        <begin position="1406"/>
        <end position="1425"/>
    </location>
</feature>
<dbReference type="PROSITE" id="PS50003">
    <property type="entry name" value="PH_DOMAIN"/>
    <property type="match status" value="1"/>
</dbReference>
<feature type="compositionally biased region" description="Low complexity" evidence="1">
    <location>
        <begin position="1375"/>
        <end position="1390"/>
    </location>
</feature>
<dbReference type="InterPro" id="IPR023394">
    <property type="entry name" value="Sec7_C_sf"/>
</dbReference>
<evidence type="ECO:0000256" key="1">
    <source>
        <dbReference type="SAM" id="MobiDB-lite"/>
    </source>
</evidence>
<dbReference type="GO" id="GO:0032012">
    <property type="term" value="P:regulation of ARF protein signal transduction"/>
    <property type="evidence" value="ECO:0007669"/>
    <property type="project" value="InterPro"/>
</dbReference>
<dbReference type="Gene3D" id="2.30.29.30">
    <property type="entry name" value="Pleckstrin-homology domain (PH domain)/Phosphotyrosine-binding domain (PTB)"/>
    <property type="match status" value="1"/>
</dbReference>
<feature type="compositionally biased region" description="Polar residues" evidence="1">
    <location>
        <begin position="1161"/>
        <end position="1178"/>
    </location>
</feature>
<accession>A0A1Y1XQD2</accession>
<organism evidence="4 5">
    <name type="scientific">Anaeromyces robustus</name>
    <dbReference type="NCBI Taxonomy" id="1754192"/>
    <lineage>
        <taxon>Eukaryota</taxon>
        <taxon>Fungi</taxon>
        <taxon>Fungi incertae sedis</taxon>
        <taxon>Chytridiomycota</taxon>
        <taxon>Chytridiomycota incertae sedis</taxon>
        <taxon>Neocallimastigomycetes</taxon>
        <taxon>Neocallimastigales</taxon>
        <taxon>Neocallimastigaceae</taxon>
        <taxon>Anaeromyces</taxon>
    </lineage>
</organism>
<feature type="compositionally biased region" description="Low complexity" evidence="1">
    <location>
        <begin position="1110"/>
        <end position="1149"/>
    </location>
</feature>
<feature type="region of interest" description="Disordered" evidence="1">
    <location>
        <begin position="88"/>
        <end position="196"/>
    </location>
</feature>
<feature type="region of interest" description="Disordered" evidence="1">
    <location>
        <begin position="1375"/>
        <end position="1447"/>
    </location>
</feature>
<sequence>MNNNKKTSDKEDIKQKKTNKSFFSKLWKVGSPQPKDDKKKISKSVDDLNSDDNEIKNLSENPNNENKSKSLDILNANVEIEDINILDNKIESPAQMSTTNNSEEKINEIVPNQNSIAETNKNTTNEDNNKKESNEKIIPNISGEEKENILEEKNLPPLPDNNLEKEEKKEEKNEKKEKEKEKENNNNKETSNNKSNLTVLITNSYLKNDNNLTSKEFADKLYNMEESEYEGKPIALILTENDPFHEETLKYFIENFDFTNIEIDEALRTLCKKVVITGETQQIDRILTQFSRHYFESNPKRRDLFLNEDVTHSIVYSLVLLNTDLHIVYNDNPNKKMTKKEFLKNTMTLLESMNESSTTMQVKSANIPNNNRRSYFEPSSASTHVPFTSATLPRNFTETLENKQKRWKKQMEQLLGELYNSIKSKRILQKTAAQENENNQELVTPNTSNSVKSVDSGPNKIQSLFGNEKSSSSAFSSVKSLITKGTSRKNKDKNFYLSMPTLNNSDSASYNSVNDLSYTNKSFDRLATSSKSYNGLNIVKGNAKIMMKGALNRKHYSEQGKQRAKDRRWLKSHCALFVDQTKSSNGICELRIWLESNKRGAARDMDELFDIAANEEDIESQNLPYYTSNYNEALPITHSITSAIKNYTSFNCTTKKNVFSLKLSSGNTYLFEAVDDITLKDWVNVLNFWAARKSKEPLRGAVGNMEYGWNQVEKIEKPKIVTEEEIHEAIPIYDAFDNNFDVESIKSYTSSNLEKDKSRPASIKSGFSGNLINNKNDSVSSKDKDKDSIVEERTARSFTIKRFRSSSRSTSRSNELRSTTRSISLNRRDSGSSSLKVTTPSVRSYSCTRHDNPSHRSDHDHEHEHDHEPEQIINSASPSLTSSPRDIELRYESTPTTATTTSDGKSLILLSNDNQISPLTQEPMVIEEDDDNTMNTNTNISNTNINNNNNNNNNNINNNTNTSIITNTNSNTNTTIDGIATTPPLPPPKPKNKSIRSQIEDNNSNSNSNSNSKKKSINNYDLFKDSSIPPPPISNINIINGDNNTLLHRRILSEPQLKIKRDIDKNGTKKRSQSLNHYTDSINIIKTLNENNNTISSSIPATPATLATHATPATPAIPSPLQQQQQQEQQNQQPQQQQHQEQQQQQQGEELNKPKIEETNSENNNQQPTSTVLSSTLPFNRIHKANRLASKHQSLIPDKIFNPQRFSIQPTSSSQSNSSVSSPSKKKIKKLRICEWTRPGVGFLLSTLSLEKQYESMKKQYIITEKELEDHRELKQPMEDLYVFQSTPYQKACNNWKRKYLYLLDEKNKYGLYVTILENYMKIDPYELNLLTTTKEKERKSSSLLNQTGMIEPINSMTNSNTNSFSNINSISNSSSNFTSNTNSNTNSKKNSMDTIKEASSSNDMIKNDNDNKNNNENNNEKVIENENGNGNGNVTPLSEKNESPKATEDEIKSILAKKRQQQLDLMKKTANDLFIDSKKIENSKFVLPEIKVNNNLFEDDDYEKELEELAMEQERILNINQRELK</sequence>
<keyword evidence="5" id="KW-1185">Reference proteome</keyword>
<feature type="region of interest" description="Disordered" evidence="1">
    <location>
        <begin position="1110"/>
        <end position="1178"/>
    </location>
</feature>
<dbReference type="InterPro" id="IPR041681">
    <property type="entry name" value="PH_9"/>
</dbReference>
<feature type="compositionally biased region" description="Low complexity" evidence="1">
    <location>
        <begin position="187"/>
        <end position="196"/>
    </location>
</feature>
<dbReference type="SUPFAM" id="SSF48425">
    <property type="entry name" value="Sec7 domain"/>
    <property type="match status" value="1"/>
</dbReference>
<feature type="compositionally biased region" description="Low complexity" evidence="1">
    <location>
        <begin position="942"/>
        <end position="976"/>
    </location>
</feature>
<dbReference type="SUPFAM" id="SSF50729">
    <property type="entry name" value="PH domain-like"/>
    <property type="match status" value="1"/>
</dbReference>
<dbReference type="PANTHER" id="PTHR10663:SF373">
    <property type="entry name" value="PH AND SEC7 DOMAIN-CONTAINING PROTEIN C11E3.11C"/>
    <property type="match status" value="1"/>
</dbReference>
<feature type="compositionally biased region" description="Polar residues" evidence="1">
    <location>
        <begin position="432"/>
        <end position="453"/>
    </location>
</feature>
<feature type="domain" description="PH" evidence="2">
    <location>
        <begin position="544"/>
        <end position="691"/>
    </location>
</feature>
<proteinExistence type="predicted"/>
<dbReference type="SUPFAM" id="SSF81995">
    <property type="entry name" value="beta-sandwich domain of Sec23/24"/>
    <property type="match status" value="1"/>
</dbReference>
<reference evidence="4 5" key="2">
    <citation type="submission" date="2016-08" db="EMBL/GenBank/DDBJ databases">
        <title>Pervasive Adenine N6-methylation of Active Genes in Fungi.</title>
        <authorList>
            <consortium name="DOE Joint Genome Institute"/>
            <person name="Mondo S.J."/>
            <person name="Dannebaum R.O."/>
            <person name="Kuo R.C."/>
            <person name="Labutti K."/>
            <person name="Haridas S."/>
            <person name="Kuo A."/>
            <person name="Salamov A."/>
            <person name="Ahrendt S.R."/>
            <person name="Lipzen A."/>
            <person name="Sullivan W."/>
            <person name="Andreopoulos W.B."/>
            <person name="Clum A."/>
            <person name="Lindquist E."/>
            <person name="Daum C."/>
            <person name="Ramamoorthy G.K."/>
            <person name="Gryganskyi A."/>
            <person name="Culley D."/>
            <person name="Magnuson J.K."/>
            <person name="James T.Y."/>
            <person name="O'Malley M.A."/>
            <person name="Stajich J.E."/>
            <person name="Spatafora J.W."/>
            <person name="Visel A."/>
            <person name="Grigoriev I.V."/>
        </authorList>
    </citation>
    <scope>NUCLEOTIDE SEQUENCE [LARGE SCALE GENOMIC DNA]</scope>
    <source>
        <strain evidence="4 5">S4</strain>
    </source>
</reference>
<dbReference type="Pfam" id="PF15410">
    <property type="entry name" value="PH_9"/>
    <property type="match status" value="1"/>
</dbReference>
<name>A0A1Y1XQD2_9FUNG</name>